<evidence type="ECO:0000259" key="13">
    <source>
        <dbReference type="Pfam" id="PF02581"/>
    </source>
</evidence>
<dbReference type="InterPro" id="IPR034291">
    <property type="entry name" value="TMP_synthase"/>
</dbReference>
<dbReference type="EMBL" id="QPMH01000001">
    <property type="protein sequence ID" value="RDD63729.1"/>
    <property type="molecule type" value="Genomic_DNA"/>
</dbReference>
<dbReference type="EC" id="2.5.1.3" evidence="10"/>
<evidence type="ECO:0000256" key="3">
    <source>
        <dbReference type="ARBA" id="ARBA00022679"/>
    </source>
</evidence>
<keyword evidence="15" id="KW-1185">Reference proteome</keyword>
<keyword evidence="4" id="KW-0479">Metal-binding</keyword>
<comment type="catalytic activity">
    <reaction evidence="7 10 11">
        <text>4-methyl-5-(2-phosphooxyethyl)-thiazole + 4-amino-2-methyl-5-(diphosphooxymethyl)pyrimidine + H(+) = thiamine phosphate + diphosphate</text>
        <dbReference type="Rhea" id="RHEA:22328"/>
        <dbReference type="ChEBI" id="CHEBI:15378"/>
        <dbReference type="ChEBI" id="CHEBI:33019"/>
        <dbReference type="ChEBI" id="CHEBI:37575"/>
        <dbReference type="ChEBI" id="CHEBI:57841"/>
        <dbReference type="ChEBI" id="CHEBI:58296"/>
        <dbReference type="EC" id="2.5.1.3"/>
    </reaction>
</comment>
<dbReference type="GO" id="GO:0004789">
    <property type="term" value="F:thiamine-phosphate diphosphorylase activity"/>
    <property type="evidence" value="ECO:0007669"/>
    <property type="project" value="UniProtKB-UniRule"/>
</dbReference>
<dbReference type="Pfam" id="PF02581">
    <property type="entry name" value="TMP-TENI"/>
    <property type="match status" value="1"/>
</dbReference>
<feature type="binding site" evidence="10">
    <location>
        <begin position="133"/>
        <end position="135"/>
    </location>
    <ligand>
        <name>2-[(2R,5Z)-2-carboxy-4-methylthiazol-5(2H)-ylidene]ethyl phosphate</name>
        <dbReference type="ChEBI" id="CHEBI:62899"/>
    </ligand>
</feature>
<dbReference type="SUPFAM" id="SSF51391">
    <property type="entry name" value="Thiamin phosphate synthase"/>
    <property type="match status" value="1"/>
</dbReference>
<dbReference type="GO" id="GO:0005737">
    <property type="term" value="C:cytoplasm"/>
    <property type="evidence" value="ECO:0007669"/>
    <property type="project" value="TreeGrafter"/>
</dbReference>
<comment type="function">
    <text evidence="10">Condenses 4-methyl-5-(beta-hydroxyethyl)thiazole monophosphate (THZ-P) and 2-methyl-4-amino-5-hydroxymethyl pyrimidine pyrophosphate (HMP-PP) to form thiamine monophosphate (TMP).</text>
</comment>
<feature type="domain" description="Thiamine phosphate synthase/TenI" evidence="13">
    <location>
        <begin position="8"/>
        <end position="186"/>
    </location>
</feature>
<dbReference type="PANTHER" id="PTHR20857">
    <property type="entry name" value="THIAMINE-PHOSPHATE PYROPHOSPHORYLASE"/>
    <property type="match status" value="1"/>
</dbReference>
<dbReference type="Gene3D" id="3.20.20.70">
    <property type="entry name" value="Aldolase class I"/>
    <property type="match status" value="1"/>
</dbReference>
<feature type="binding site" evidence="10">
    <location>
        <position position="136"/>
    </location>
    <ligand>
        <name>4-amino-2-methyl-5-(diphosphooxymethyl)pyrimidine</name>
        <dbReference type="ChEBI" id="CHEBI:57841"/>
    </ligand>
</feature>
<evidence type="ECO:0000256" key="4">
    <source>
        <dbReference type="ARBA" id="ARBA00022723"/>
    </source>
</evidence>
<dbReference type="AlphaFoldDB" id="A0A369TEF9"/>
<dbReference type="RefSeq" id="WP_114580242.1">
    <property type="nucleotide sequence ID" value="NZ_QPMH01000001.1"/>
</dbReference>
<dbReference type="UniPathway" id="UPA00060">
    <property type="reaction ID" value="UER00141"/>
</dbReference>
<comment type="catalytic activity">
    <reaction evidence="9 10 11">
        <text>2-[(2R,5Z)-2-carboxy-4-methylthiazol-5(2H)-ylidene]ethyl phosphate + 4-amino-2-methyl-5-(diphosphooxymethyl)pyrimidine + 2 H(+) = thiamine phosphate + CO2 + diphosphate</text>
        <dbReference type="Rhea" id="RHEA:47844"/>
        <dbReference type="ChEBI" id="CHEBI:15378"/>
        <dbReference type="ChEBI" id="CHEBI:16526"/>
        <dbReference type="ChEBI" id="CHEBI:33019"/>
        <dbReference type="ChEBI" id="CHEBI:37575"/>
        <dbReference type="ChEBI" id="CHEBI:57841"/>
        <dbReference type="ChEBI" id="CHEBI:62899"/>
        <dbReference type="EC" id="2.5.1.3"/>
    </reaction>
</comment>
<dbReference type="InterPro" id="IPR013785">
    <property type="entry name" value="Aldolase_TIM"/>
</dbReference>
<keyword evidence="3 10" id="KW-0808">Transferase</keyword>
<accession>A0A369TEF9</accession>
<evidence type="ECO:0000256" key="12">
    <source>
        <dbReference type="RuleBase" id="RU004253"/>
    </source>
</evidence>
<comment type="pathway">
    <text evidence="2 10 12">Cofactor biosynthesis; thiamine diphosphate biosynthesis; thiamine phosphate from 4-amino-2-methyl-5-diphosphomethylpyrimidine and 4-methyl-5-(2-phosphoethyl)-thiazole: step 1/1.</text>
</comment>
<evidence type="ECO:0000256" key="7">
    <source>
        <dbReference type="ARBA" id="ARBA00047334"/>
    </source>
</evidence>
<dbReference type="CDD" id="cd00564">
    <property type="entry name" value="TMP_TenI"/>
    <property type="match status" value="1"/>
</dbReference>
<comment type="catalytic activity">
    <reaction evidence="8 10 11">
        <text>2-(2-carboxy-4-methylthiazol-5-yl)ethyl phosphate + 4-amino-2-methyl-5-(diphosphooxymethyl)pyrimidine + 2 H(+) = thiamine phosphate + CO2 + diphosphate</text>
        <dbReference type="Rhea" id="RHEA:47848"/>
        <dbReference type="ChEBI" id="CHEBI:15378"/>
        <dbReference type="ChEBI" id="CHEBI:16526"/>
        <dbReference type="ChEBI" id="CHEBI:33019"/>
        <dbReference type="ChEBI" id="CHEBI:37575"/>
        <dbReference type="ChEBI" id="CHEBI:57841"/>
        <dbReference type="ChEBI" id="CHEBI:62890"/>
        <dbReference type="EC" id="2.5.1.3"/>
    </reaction>
</comment>
<dbReference type="HAMAP" id="MF_00097">
    <property type="entry name" value="TMP_synthase"/>
    <property type="match status" value="1"/>
</dbReference>
<evidence type="ECO:0000256" key="9">
    <source>
        <dbReference type="ARBA" id="ARBA00047883"/>
    </source>
</evidence>
<evidence type="ECO:0000313" key="14">
    <source>
        <dbReference type="EMBL" id="RDD63729.1"/>
    </source>
</evidence>
<dbReference type="GO" id="GO:0000287">
    <property type="term" value="F:magnesium ion binding"/>
    <property type="evidence" value="ECO:0007669"/>
    <property type="project" value="UniProtKB-UniRule"/>
</dbReference>
<evidence type="ECO:0000256" key="6">
    <source>
        <dbReference type="ARBA" id="ARBA00022977"/>
    </source>
</evidence>
<evidence type="ECO:0000256" key="5">
    <source>
        <dbReference type="ARBA" id="ARBA00022842"/>
    </source>
</evidence>
<protein>
    <recommendedName>
        <fullName evidence="10">Thiamine-phosphate synthase</fullName>
        <shortName evidence="10">TP synthase</shortName>
        <shortName evidence="10">TPS</shortName>
        <ecNumber evidence="10">2.5.1.3</ecNumber>
    </recommendedName>
    <alternativeName>
        <fullName evidence="10">Thiamine-phosphate pyrophosphorylase</fullName>
        <shortName evidence="10">TMP pyrophosphorylase</shortName>
        <shortName evidence="10">TMP-PPase</shortName>
    </alternativeName>
</protein>
<evidence type="ECO:0000256" key="2">
    <source>
        <dbReference type="ARBA" id="ARBA00005165"/>
    </source>
</evidence>
<dbReference type="GO" id="GO:0009229">
    <property type="term" value="P:thiamine diphosphate biosynthetic process"/>
    <property type="evidence" value="ECO:0007669"/>
    <property type="project" value="UniProtKB-UniRule"/>
</dbReference>
<evidence type="ECO:0000256" key="1">
    <source>
        <dbReference type="ARBA" id="ARBA00001946"/>
    </source>
</evidence>
<comment type="similarity">
    <text evidence="10 11">Belongs to the thiamine-phosphate synthase family.</text>
</comment>
<feature type="binding site" evidence="10">
    <location>
        <position position="107"/>
    </location>
    <ligand>
        <name>4-amino-2-methyl-5-(diphosphooxymethyl)pyrimidine</name>
        <dbReference type="ChEBI" id="CHEBI:57841"/>
    </ligand>
</feature>
<feature type="binding site" evidence="10">
    <location>
        <position position="164"/>
    </location>
    <ligand>
        <name>2-[(2R,5Z)-2-carboxy-4-methylthiazol-5(2H)-ylidene]ethyl phosphate</name>
        <dbReference type="ChEBI" id="CHEBI:62899"/>
    </ligand>
</feature>
<comment type="caution">
    <text evidence="14">The sequence shown here is derived from an EMBL/GenBank/DDBJ whole genome shotgun (WGS) entry which is preliminary data.</text>
</comment>
<dbReference type="InterPro" id="IPR022998">
    <property type="entry name" value="ThiamineP_synth_TenI"/>
</dbReference>
<sequence>MILPRPRLMLITDRRQARRPLVEIVREAFEGGCRWVSVREKDLSTNDRRRLTRELVKLGDNYGATVTLHGDVATAEAARAAGVHVGQGTSPGAVRSILAGDVLVGASVHSWAEAEQAQADGADYVTVSPIFETASKPGYGPVLGLEILSEFCAALRTPVVALGGVTPETARSCIEAGASAVAVMGEVMRADDPRETMRAYVNRLG</sequence>
<comment type="cofactor">
    <cofactor evidence="1">
        <name>Mg(2+)</name>
        <dbReference type="ChEBI" id="CHEBI:18420"/>
    </cofactor>
</comment>
<evidence type="ECO:0000256" key="10">
    <source>
        <dbReference type="HAMAP-Rule" id="MF_00097"/>
    </source>
</evidence>
<dbReference type="InterPro" id="IPR036206">
    <property type="entry name" value="ThiamineP_synth_sf"/>
</dbReference>
<dbReference type="Proteomes" id="UP000253941">
    <property type="component" value="Unassembled WGS sequence"/>
</dbReference>
<dbReference type="NCBIfam" id="TIGR00693">
    <property type="entry name" value="thiE"/>
    <property type="match status" value="1"/>
</dbReference>
<evidence type="ECO:0000313" key="15">
    <source>
        <dbReference type="Proteomes" id="UP000253941"/>
    </source>
</evidence>
<reference evidence="14 15" key="1">
    <citation type="submission" date="2018-07" db="EMBL/GenBank/DDBJ databases">
        <title>Venubactetium sediminum gen. nov., sp. nov., isolated from a marine solar saltern.</title>
        <authorList>
            <person name="Wang S."/>
        </authorList>
    </citation>
    <scope>NUCLEOTIDE SEQUENCE [LARGE SCALE GENOMIC DNA]</scope>
    <source>
        <strain evidence="14 15">WD2A32</strain>
    </source>
</reference>
<proteinExistence type="inferred from homology"/>
<dbReference type="GO" id="GO:0009228">
    <property type="term" value="P:thiamine biosynthetic process"/>
    <property type="evidence" value="ECO:0007669"/>
    <property type="project" value="UniProtKB-KW"/>
</dbReference>
<evidence type="ECO:0000256" key="8">
    <source>
        <dbReference type="ARBA" id="ARBA00047851"/>
    </source>
</evidence>
<evidence type="ECO:0000256" key="11">
    <source>
        <dbReference type="RuleBase" id="RU003826"/>
    </source>
</evidence>
<keyword evidence="6 10" id="KW-0784">Thiamine biosynthesis</keyword>
<name>A0A369TEF9_9PROT</name>
<dbReference type="PANTHER" id="PTHR20857:SF15">
    <property type="entry name" value="THIAMINE-PHOSPHATE SYNTHASE"/>
    <property type="match status" value="1"/>
</dbReference>
<comment type="caution">
    <text evidence="10">Lacks conserved residue(s) required for the propagation of feature annotation.</text>
</comment>
<keyword evidence="5" id="KW-0460">Magnesium</keyword>
<organism evidence="14 15">
    <name type="scientific">Ferruginivarius sediminum</name>
    <dbReference type="NCBI Taxonomy" id="2661937"/>
    <lineage>
        <taxon>Bacteria</taxon>
        <taxon>Pseudomonadati</taxon>
        <taxon>Pseudomonadota</taxon>
        <taxon>Alphaproteobacteria</taxon>
        <taxon>Rhodospirillales</taxon>
        <taxon>Rhodospirillaceae</taxon>
        <taxon>Ferruginivarius</taxon>
    </lineage>
</organism>
<gene>
    <name evidence="10 14" type="primary">thiE</name>
    <name evidence="14" type="ORF">DRB17_00685</name>
</gene>